<feature type="domain" description="Dipeptidylpeptidase IV N-terminal" evidence="14">
    <location>
        <begin position="119"/>
        <end position="446"/>
    </location>
</feature>
<evidence type="ECO:0000313" key="15">
    <source>
        <dbReference type="EMBL" id="ESO99209.1"/>
    </source>
</evidence>
<dbReference type="InterPro" id="IPR002471">
    <property type="entry name" value="Pept_S9_AS"/>
</dbReference>
<evidence type="ECO:0000256" key="9">
    <source>
        <dbReference type="ARBA" id="ARBA00022989"/>
    </source>
</evidence>
<organism evidence="15 16">
    <name type="scientific">Lottia gigantea</name>
    <name type="common">Giant owl limpet</name>
    <dbReference type="NCBI Taxonomy" id="225164"/>
    <lineage>
        <taxon>Eukaryota</taxon>
        <taxon>Metazoa</taxon>
        <taxon>Spiralia</taxon>
        <taxon>Lophotrochozoa</taxon>
        <taxon>Mollusca</taxon>
        <taxon>Gastropoda</taxon>
        <taxon>Patellogastropoda</taxon>
        <taxon>Lottioidea</taxon>
        <taxon>Lottiidae</taxon>
        <taxon>Lottia</taxon>
    </lineage>
</organism>
<evidence type="ECO:0000256" key="5">
    <source>
        <dbReference type="ARBA" id="ARBA00022692"/>
    </source>
</evidence>
<dbReference type="InterPro" id="IPR001375">
    <property type="entry name" value="Peptidase_S9_cat"/>
</dbReference>
<dbReference type="PANTHER" id="PTHR11731">
    <property type="entry name" value="PROTEASE FAMILY S9B,C DIPEPTIDYL-PEPTIDASE IV-RELATED"/>
    <property type="match status" value="1"/>
</dbReference>
<dbReference type="SUPFAM" id="SSF53474">
    <property type="entry name" value="alpha/beta-Hydrolases"/>
    <property type="match status" value="1"/>
</dbReference>
<evidence type="ECO:0000313" key="16">
    <source>
        <dbReference type="Proteomes" id="UP000030746"/>
    </source>
</evidence>
<keyword evidence="11" id="KW-0325">Glycoprotein</keyword>
<dbReference type="InterPro" id="IPR002469">
    <property type="entry name" value="Peptidase_S9B_N"/>
</dbReference>
<dbReference type="OrthoDB" id="16520at2759"/>
<feature type="transmembrane region" description="Helical" evidence="12">
    <location>
        <begin position="21"/>
        <end position="43"/>
    </location>
</feature>
<evidence type="ECO:0000256" key="4">
    <source>
        <dbReference type="ARBA" id="ARBA00022670"/>
    </source>
</evidence>
<name>V4CBG8_LOTGI</name>
<keyword evidence="9 12" id="KW-1133">Transmembrane helix</keyword>
<keyword evidence="7" id="KW-0720">Serine protease</keyword>
<protein>
    <submittedName>
        <fullName evidence="15">Uncharacterized protein</fullName>
    </submittedName>
</protein>
<dbReference type="InterPro" id="IPR050278">
    <property type="entry name" value="Serine_Prot_S9B/DPPIV"/>
</dbReference>
<dbReference type="Gene3D" id="3.40.50.1820">
    <property type="entry name" value="alpha/beta hydrolase"/>
    <property type="match status" value="1"/>
</dbReference>
<dbReference type="OMA" id="NYDMHIF"/>
<dbReference type="Gene3D" id="2.140.10.30">
    <property type="entry name" value="Dipeptidylpeptidase IV, N-terminal domain"/>
    <property type="match status" value="1"/>
</dbReference>
<dbReference type="SUPFAM" id="SSF82171">
    <property type="entry name" value="DPP6 N-terminal domain-like"/>
    <property type="match status" value="1"/>
</dbReference>
<evidence type="ECO:0000256" key="3">
    <source>
        <dbReference type="ARBA" id="ARBA00022438"/>
    </source>
</evidence>
<dbReference type="FunFam" id="3.40.50.1820:FF:000003">
    <property type="entry name" value="Dipeptidyl peptidase 4"/>
    <property type="match status" value="1"/>
</dbReference>
<evidence type="ECO:0000259" key="14">
    <source>
        <dbReference type="Pfam" id="PF00930"/>
    </source>
</evidence>
<dbReference type="GO" id="GO:0004252">
    <property type="term" value="F:serine-type endopeptidase activity"/>
    <property type="evidence" value="ECO:0007669"/>
    <property type="project" value="InterPro"/>
</dbReference>
<evidence type="ECO:0000259" key="13">
    <source>
        <dbReference type="Pfam" id="PF00326"/>
    </source>
</evidence>
<keyword evidence="5 12" id="KW-0812">Transmembrane</keyword>
<dbReference type="GeneID" id="20247340"/>
<evidence type="ECO:0000256" key="6">
    <source>
        <dbReference type="ARBA" id="ARBA00022801"/>
    </source>
</evidence>
<dbReference type="HOGENOM" id="CLU_006105_4_0_1"/>
<dbReference type="CTD" id="20247340"/>
<dbReference type="STRING" id="225164.V4CBG8"/>
<sequence length="831" mass="94709">MFCYLLQELVGNTAEQRNWRGIAIALLVIVVVCALIVTAVILVTPMVDEDLGELFTLDDYFDKNYKPKTFHSTWISDDKFLYRNEEGALYAYDCTKNATTLIMDNTTFRQFDTPHFTLSADRQYVLLKYDLAQVFRHSTIASYVVYNINTKDPYDLKGPQGDDKIQYVTWAPKGHALIFIQNNNIFYKSDVQAVPVIIADGGIPGEIYNGVPDWVYEEEILSTDNAMWWSPNATFVAYAVINDTRVPKYYYQIYGNLDSAYGELASIAYPKPGFPNPTINIKIVNVLNKKTVEIEPPLSFKNIEHYFTSVIWKDDQSIIVSWLNRPQNQSIVTICDVSGTCKESTREDGHGGWVSMTGAPIVSRDGLRYFMILPQKDADAGYFNHVAMLEKKVELMIFLTHHRWEVTKILAYDQELKLVYYIGTGGDPRHRHLYRSSLSHDKTPCLEFVGQVLTSYVAEIFQHFVFSVYFSVNLEHHSTCLTCSLNSDCQYVSATFSSSTRYYLLNCLGPGVPYTTLRSVAGAQGKLNGYLSFLVATMENNTMLREKLSKKALPRVEYVQIEVDKGYKIWGKMLLPPVLKKDEITKYPVVLHVYGGPGSQRVTEKFSIGWETYLTSSQEMIYVYADGRGSGGRGQKFLHQIYRRFGTVEVDDAIAAGKHFSKLHYVDDKKVAIWGWSFGGFVAASALGKQTDTFQCGISVAPVTDWIYYDSVYTERYMGLPRADDNLQGYKDANVSKNVENFKNSNFLLIHGTGDDNVHFQNSAQLMKALTEKDVYYRTQLYTDKHHGLLGGNTRHHFYETMEDFLFECFKGYSQKHGKEPQPVEKKPQTL</sequence>
<evidence type="ECO:0000256" key="7">
    <source>
        <dbReference type="ARBA" id="ARBA00022825"/>
    </source>
</evidence>
<evidence type="ECO:0000256" key="1">
    <source>
        <dbReference type="ARBA" id="ARBA00004341"/>
    </source>
</evidence>
<dbReference type="AlphaFoldDB" id="V4CBG8"/>
<keyword evidence="10 12" id="KW-0472">Membrane</keyword>
<dbReference type="Proteomes" id="UP000030746">
    <property type="component" value="Unassembled WGS sequence"/>
</dbReference>
<dbReference type="KEGG" id="lgi:LOTGIDRAFT_226274"/>
<keyword evidence="3" id="KW-0031">Aminopeptidase</keyword>
<evidence type="ECO:0000256" key="11">
    <source>
        <dbReference type="ARBA" id="ARBA00023180"/>
    </source>
</evidence>
<reference evidence="15 16" key="1">
    <citation type="journal article" date="2013" name="Nature">
        <title>Insights into bilaterian evolution from three spiralian genomes.</title>
        <authorList>
            <person name="Simakov O."/>
            <person name="Marletaz F."/>
            <person name="Cho S.J."/>
            <person name="Edsinger-Gonzales E."/>
            <person name="Havlak P."/>
            <person name="Hellsten U."/>
            <person name="Kuo D.H."/>
            <person name="Larsson T."/>
            <person name="Lv J."/>
            <person name="Arendt D."/>
            <person name="Savage R."/>
            <person name="Osoegawa K."/>
            <person name="de Jong P."/>
            <person name="Grimwood J."/>
            <person name="Chapman J.A."/>
            <person name="Shapiro H."/>
            <person name="Aerts A."/>
            <person name="Otillar R.P."/>
            <person name="Terry A.Y."/>
            <person name="Boore J.L."/>
            <person name="Grigoriev I.V."/>
            <person name="Lindberg D.R."/>
            <person name="Seaver E.C."/>
            <person name="Weisblat D.A."/>
            <person name="Putnam N.H."/>
            <person name="Rokhsar D.S."/>
        </authorList>
    </citation>
    <scope>NUCLEOTIDE SEQUENCE [LARGE SCALE GENOMIC DNA]</scope>
</reference>
<dbReference type="Pfam" id="PF00930">
    <property type="entry name" value="DPPIV_N"/>
    <property type="match status" value="1"/>
</dbReference>
<evidence type="ECO:0000256" key="10">
    <source>
        <dbReference type="ARBA" id="ARBA00023136"/>
    </source>
</evidence>
<dbReference type="GO" id="GO:0004177">
    <property type="term" value="F:aminopeptidase activity"/>
    <property type="evidence" value="ECO:0007669"/>
    <property type="project" value="UniProtKB-KW"/>
</dbReference>
<accession>V4CBG8</accession>
<dbReference type="GO" id="GO:0031258">
    <property type="term" value="C:lamellipodium membrane"/>
    <property type="evidence" value="ECO:0007669"/>
    <property type="project" value="UniProtKB-SubCell"/>
</dbReference>
<gene>
    <name evidence="15" type="ORF">LOTGIDRAFT_226274</name>
</gene>
<dbReference type="InterPro" id="IPR029058">
    <property type="entry name" value="AB_hydrolase_fold"/>
</dbReference>
<evidence type="ECO:0000256" key="12">
    <source>
        <dbReference type="SAM" id="Phobius"/>
    </source>
</evidence>
<feature type="domain" description="Peptidase S9 prolyl oligopeptidase catalytic" evidence="13">
    <location>
        <begin position="608"/>
        <end position="811"/>
    </location>
</feature>
<dbReference type="GO" id="GO:0008239">
    <property type="term" value="F:dipeptidyl-peptidase activity"/>
    <property type="evidence" value="ECO:0007669"/>
    <property type="project" value="TreeGrafter"/>
</dbReference>
<dbReference type="Pfam" id="PF00326">
    <property type="entry name" value="Peptidase_S9"/>
    <property type="match status" value="1"/>
</dbReference>
<evidence type="ECO:0000256" key="2">
    <source>
        <dbReference type="ARBA" id="ARBA00004485"/>
    </source>
</evidence>
<proteinExistence type="predicted"/>
<dbReference type="EMBL" id="KB201075">
    <property type="protein sequence ID" value="ESO99209.1"/>
    <property type="molecule type" value="Genomic_DNA"/>
</dbReference>
<keyword evidence="4" id="KW-0645">Protease</keyword>
<dbReference type="RefSeq" id="XP_009050116.1">
    <property type="nucleotide sequence ID" value="XM_009051868.1"/>
</dbReference>
<dbReference type="GO" id="GO:0006508">
    <property type="term" value="P:proteolysis"/>
    <property type="evidence" value="ECO:0007669"/>
    <property type="project" value="UniProtKB-KW"/>
</dbReference>
<evidence type="ECO:0000256" key="8">
    <source>
        <dbReference type="ARBA" id="ARBA00022968"/>
    </source>
</evidence>
<keyword evidence="8" id="KW-0735">Signal-anchor</keyword>
<keyword evidence="6" id="KW-0378">Hydrolase</keyword>
<dbReference type="PROSITE" id="PS00708">
    <property type="entry name" value="PRO_ENDOPEP_SER"/>
    <property type="match status" value="1"/>
</dbReference>
<keyword evidence="16" id="KW-1185">Reference proteome</keyword>
<comment type="subcellular location">
    <subcellularLocation>
        <location evidence="1">Cell projection</location>
        <location evidence="1">Invadopodium membrane</location>
        <topology evidence="1">Single-pass type II membrane protein</topology>
    </subcellularLocation>
    <subcellularLocation>
        <location evidence="2">Cell projection</location>
        <location evidence="2">Lamellipodium membrane</location>
        <topology evidence="2">Single-pass type II membrane protein</topology>
    </subcellularLocation>
</comment>
<dbReference type="PANTHER" id="PTHR11731:SF200">
    <property type="entry name" value="DIPEPTIDYL PEPTIDASE 10, ISOFORM B"/>
    <property type="match status" value="1"/>
</dbReference>